<name>A0AAD5NT79_ACENE</name>
<evidence type="ECO:0000313" key="3">
    <source>
        <dbReference type="Proteomes" id="UP001064489"/>
    </source>
</evidence>
<protein>
    <submittedName>
        <fullName evidence="2">Uncharacterized protein</fullName>
    </submittedName>
</protein>
<feature type="region of interest" description="Disordered" evidence="1">
    <location>
        <begin position="20"/>
        <end position="39"/>
    </location>
</feature>
<sequence length="107" mass="12584">MPINSQGMIKFNHRGETTTEIITKDNHQETKSSKVPGTQTSETTTILRNIINRRLIIGLWARGSQVLYAEVYNINRFFFSLHIWVGDFRSVWSGFVDFLEIPRFWDY</sequence>
<accession>A0AAD5NT79</accession>
<keyword evidence="3" id="KW-1185">Reference proteome</keyword>
<evidence type="ECO:0000313" key="2">
    <source>
        <dbReference type="EMBL" id="KAI9178543.1"/>
    </source>
</evidence>
<reference evidence="2" key="1">
    <citation type="journal article" date="2022" name="Plant J.">
        <title>Strategies of tolerance reflected in two North American maple genomes.</title>
        <authorList>
            <person name="McEvoy S.L."/>
            <person name="Sezen U.U."/>
            <person name="Trouern-Trend A."/>
            <person name="McMahon S.M."/>
            <person name="Schaberg P.G."/>
            <person name="Yang J."/>
            <person name="Wegrzyn J.L."/>
            <person name="Swenson N.G."/>
        </authorList>
    </citation>
    <scope>NUCLEOTIDE SEQUENCE</scope>
    <source>
        <strain evidence="2">91603</strain>
    </source>
</reference>
<dbReference type="AlphaFoldDB" id="A0AAD5NT79"/>
<dbReference type="Proteomes" id="UP001064489">
    <property type="component" value="Chromosome 5"/>
</dbReference>
<reference evidence="2" key="2">
    <citation type="submission" date="2023-02" db="EMBL/GenBank/DDBJ databases">
        <authorList>
            <person name="Swenson N.G."/>
            <person name="Wegrzyn J.L."/>
            <person name="Mcevoy S.L."/>
        </authorList>
    </citation>
    <scope>NUCLEOTIDE SEQUENCE</scope>
    <source>
        <strain evidence="2">91603</strain>
        <tissue evidence="2">Leaf</tissue>
    </source>
</reference>
<dbReference type="EMBL" id="JAJSOW010000102">
    <property type="protein sequence ID" value="KAI9178543.1"/>
    <property type="molecule type" value="Genomic_DNA"/>
</dbReference>
<feature type="compositionally biased region" description="Basic and acidic residues" evidence="1">
    <location>
        <begin position="20"/>
        <end position="32"/>
    </location>
</feature>
<gene>
    <name evidence="2" type="ORF">LWI28_027746</name>
</gene>
<evidence type="ECO:0000256" key="1">
    <source>
        <dbReference type="SAM" id="MobiDB-lite"/>
    </source>
</evidence>
<proteinExistence type="predicted"/>
<comment type="caution">
    <text evidence="2">The sequence shown here is derived from an EMBL/GenBank/DDBJ whole genome shotgun (WGS) entry which is preliminary data.</text>
</comment>
<organism evidence="2 3">
    <name type="scientific">Acer negundo</name>
    <name type="common">Box elder</name>
    <dbReference type="NCBI Taxonomy" id="4023"/>
    <lineage>
        <taxon>Eukaryota</taxon>
        <taxon>Viridiplantae</taxon>
        <taxon>Streptophyta</taxon>
        <taxon>Embryophyta</taxon>
        <taxon>Tracheophyta</taxon>
        <taxon>Spermatophyta</taxon>
        <taxon>Magnoliopsida</taxon>
        <taxon>eudicotyledons</taxon>
        <taxon>Gunneridae</taxon>
        <taxon>Pentapetalae</taxon>
        <taxon>rosids</taxon>
        <taxon>malvids</taxon>
        <taxon>Sapindales</taxon>
        <taxon>Sapindaceae</taxon>
        <taxon>Hippocastanoideae</taxon>
        <taxon>Acereae</taxon>
        <taxon>Acer</taxon>
    </lineage>
</organism>